<feature type="chain" id="PRO_5010969134" description="Receptor kinase-like protein Xa21" evidence="27">
    <location>
        <begin position="24"/>
        <end position="1148"/>
    </location>
</feature>
<keyword evidence="10 26" id="KW-0812">Transmembrane</keyword>
<reference evidence="29" key="2">
    <citation type="submission" date="2015-07" db="EMBL/GenBank/DDBJ databases">
        <authorList>
            <person name="Noorani M."/>
        </authorList>
    </citation>
    <scope>NUCLEOTIDE SEQUENCE</scope>
    <source>
        <strain evidence="29">Yugu1</strain>
    </source>
</reference>
<accession>K3YYW8</accession>
<evidence type="ECO:0000256" key="6">
    <source>
        <dbReference type="ARBA" id="ARBA00022527"/>
    </source>
</evidence>
<dbReference type="Gramene" id="KQL28132">
    <property type="protein sequence ID" value="KQL28132"/>
    <property type="gene ID" value="SETIT_019474mg"/>
</dbReference>
<evidence type="ECO:0000256" key="7">
    <source>
        <dbReference type="ARBA" id="ARBA00022553"/>
    </source>
</evidence>
<dbReference type="InterPro" id="IPR017441">
    <property type="entry name" value="Protein_kinase_ATP_BS"/>
</dbReference>
<dbReference type="Gene3D" id="3.30.200.20">
    <property type="entry name" value="Phosphorylase Kinase, domain 1"/>
    <property type="match status" value="1"/>
</dbReference>
<dbReference type="FunFam" id="3.80.10.10:FF:000383">
    <property type="entry name" value="Leucine-rich repeat receptor protein kinase EMS1"/>
    <property type="match status" value="1"/>
</dbReference>
<dbReference type="FunFam" id="3.80.10.10:FF:000317">
    <property type="entry name" value="Inactive leucine-rich repeat receptor-like protein kinase"/>
    <property type="match status" value="1"/>
</dbReference>
<dbReference type="SUPFAM" id="SSF52058">
    <property type="entry name" value="L domain-like"/>
    <property type="match status" value="2"/>
</dbReference>
<dbReference type="InterPro" id="IPR000719">
    <property type="entry name" value="Prot_kinase_dom"/>
</dbReference>
<dbReference type="InterPro" id="IPR032675">
    <property type="entry name" value="LRR_dom_sf"/>
</dbReference>
<organism evidence="30 31">
    <name type="scientific">Setaria italica</name>
    <name type="common">Foxtail millet</name>
    <name type="synonym">Panicum italicum</name>
    <dbReference type="NCBI Taxonomy" id="4555"/>
    <lineage>
        <taxon>Eukaryota</taxon>
        <taxon>Viridiplantae</taxon>
        <taxon>Streptophyta</taxon>
        <taxon>Embryophyta</taxon>
        <taxon>Tracheophyta</taxon>
        <taxon>Spermatophyta</taxon>
        <taxon>Magnoliopsida</taxon>
        <taxon>Liliopsida</taxon>
        <taxon>Poales</taxon>
        <taxon>Poaceae</taxon>
        <taxon>PACMAD clade</taxon>
        <taxon>Panicoideae</taxon>
        <taxon>Panicodae</taxon>
        <taxon>Paniceae</taxon>
        <taxon>Cenchrinae</taxon>
        <taxon>Setaria</taxon>
    </lineage>
</organism>
<dbReference type="FunFam" id="3.30.200.20:FF:000432">
    <property type="entry name" value="LRR receptor-like serine/threonine-protein kinase EFR"/>
    <property type="match status" value="1"/>
</dbReference>
<evidence type="ECO:0000256" key="12">
    <source>
        <dbReference type="ARBA" id="ARBA00022737"/>
    </source>
</evidence>
<evidence type="ECO:0000256" key="3">
    <source>
        <dbReference type="ARBA" id="ARBA00008684"/>
    </source>
</evidence>
<dbReference type="HOGENOM" id="CLU_000288_22_0_1"/>
<evidence type="ECO:0000256" key="4">
    <source>
        <dbReference type="ARBA" id="ARBA00012513"/>
    </source>
</evidence>
<dbReference type="InterPro" id="IPR013210">
    <property type="entry name" value="LRR_N_plant-typ"/>
</dbReference>
<evidence type="ECO:0000256" key="18">
    <source>
        <dbReference type="ARBA" id="ARBA00023170"/>
    </source>
</evidence>
<reference evidence="30" key="3">
    <citation type="submission" date="2018-08" db="UniProtKB">
        <authorList>
            <consortium name="EnsemblPlants"/>
        </authorList>
    </citation>
    <scope>IDENTIFICATION</scope>
    <source>
        <strain evidence="30">Yugu1</strain>
    </source>
</reference>
<evidence type="ECO:0000256" key="24">
    <source>
        <dbReference type="ARBA" id="ARBA00072040"/>
    </source>
</evidence>
<evidence type="ECO:0000256" key="15">
    <source>
        <dbReference type="ARBA" id="ARBA00022840"/>
    </source>
</evidence>
<sequence>MLRPMALPLFVTILLIVCCSAEAMPVLLSLTDSQKASTSSATDRAALLSFRSHIKSDPSRALASWGNQSIATCLWRGVTCGLSGRVTALDLPGLGLLGVITPELGNLTYLTQLHLPQNRLSGALPPELGNLLDLQHLDISENSIGGQIPPSLSNCRLLETMNFSSNRLQLEIPHQLGSLKNLKVLHVGNNNLTGSIPSEIGDLVNLNLLDVSYNNLTGKIPSEIGELKGIGKINLKSNQLMGPIPSTLGNLSALTYISIRSNKLTGSIPPLQGLSSISFLQLADNNLTGRIPSWLGNLSSLTVIDFRKNGLVGNIPESLGDLKLLKALSLSFNKLVGSVPNSLGNLHALTEFYIDNNELEGSIAPSLFNISSLEIFNIQFNHLNGSFPLDLGSRLPNLELFLVNGNRFHGDIPPALCNTSSIQMIQMQTNFLSGKIPHCFGLRQKNLSVFGLGQNQLEATNSAEWSFLSSLTNCSHLKLIDLGENKLQGELPDLIGNLSSNLFFLNVQINNITGKIPESIGNLIGLNVLGMDINLFEGNIPSSIGNLKKLNALSISNNNLSGSIPVTFGNLSALSRLGLDGNSLSGGIPSSLSRCPLQDLNLSHNRLTGPIPKELFLVSTLSNSLILDHNLLTGPLPSEVGNLRNVAGLDFSSNNISGEIPPSIGNCQSLQHLSISGNFLQGVIPSSLGQLNGLLELDLSHNNLSGRIPNFLGNMRGLTNLNLSFNNFEGEVPKDGIFLNVTAISILGNNGLCGGISQLNLPLCSSHPSNTHSQKKTMVISIVAGVLFLTSVVVLFAIIHWRSKTRREEKHESLLTEQHMRVSYAELVNATNDFSSENLVGVGSFGSVYKGRMTNHDQQLVIAVKVFNLQTRGALKSFDAECETLRYVRHRNLLKVLTVCSSTDFRGDDFKALIYEFLPNGNLNEWLHLHPEMEGEKKVLDLVQRISIAIDVASAIDYLHHHNPFPIIHCDLKPTNVLLDNNMVAQVGDFGLARFLHEDSSDILEQSTGWAAMRGTIGYAAPEYGQGNNASIQGDVYSFGILLLEMFTGKRPTDSEVTEGCNLHKYVEMALQDQAINVIDQHLLSVTEDDEGRTRGNQQTIREKRIACIVSALEIGISCSKDLPADRMQIRDALKELLVDREKLIRGS</sequence>
<keyword evidence="7" id="KW-0597">Phosphoprotein</keyword>
<evidence type="ECO:0000256" key="9">
    <source>
        <dbReference type="ARBA" id="ARBA00022679"/>
    </source>
</evidence>
<dbReference type="InterPro" id="IPR051716">
    <property type="entry name" value="Plant_RL_S/T_kinase"/>
</dbReference>
<evidence type="ECO:0000256" key="5">
    <source>
        <dbReference type="ARBA" id="ARBA00022475"/>
    </source>
</evidence>
<dbReference type="EMBL" id="AGNK02000045">
    <property type="status" value="NOT_ANNOTATED_CDS"/>
    <property type="molecule type" value="Genomic_DNA"/>
</dbReference>
<evidence type="ECO:0000256" key="26">
    <source>
        <dbReference type="SAM" id="Phobius"/>
    </source>
</evidence>
<evidence type="ECO:0000256" key="1">
    <source>
        <dbReference type="ARBA" id="ARBA00004162"/>
    </source>
</evidence>
<evidence type="ECO:0000256" key="14">
    <source>
        <dbReference type="ARBA" id="ARBA00022777"/>
    </source>
</evidence>
<comment type="catalytic activity">
    <reaction evidence="21">
        <text>L-seryl-[protein] + ATP = O-phospho-L-seryl-[protein] + ADP + H(+)</text>
        <dbReference type="Rhea" id="RHEA:17989"/>
        <dbReference type="Rhea" id="RHEA-COMP:9863"/>
        <dbReference type="Rhea" id="RHEA-COMP:11604"/>
        <dbReference type="ChEBI" id="CHEBI:15378"/>
        <dbReference type="ChEBI" id="CHEBI:29999"/>
        <dbReference type="ChEBI" id="CHEBI:30616"/>
        <dbReference type="ChEBI" id="CHEBI:83421"/>
        <dbReference type="ChEBI" id="CHEBI:456216"/>
        <dbReference type="EC" id="2.7.11.1"/>
    </reaction>
</comment>
<dbReference type="Pfam" id="PF13855">
    <property type="entry name" value="LRR_8"/>
    <property type="match status" value="1"/>
</dbReference>
<dbReference type="AlphaFoldDB" id="K3YYW8"/>
<dbReference type="PANTHER" id="PTHR48053:SF151">
    <property type="entry name" value="OS02G0216000 PROTEIN"/>
    <property type="match status" value="1"/>
</dbReference>
<keyword evidence="17 26" id="KW-0472">Membrane</keyword>
<evidence type="ECO:0000313" key="31">
    <source>
        <dbReference type="Proteomes" id="UP000004995"/>
    </source>
</evidence>
<evidence type="ECO:0000256" key="27">
    <source>
        <dbReference type="SAM" id="SignalP"/>
    </source>
</evidence>
<keyword evidence="6" id="KW-0723">Serine/threonine-protein kinase</keyword>
<reference evidence="29 31" key="1">
    <citation type="journal article" date="2012" name="Nat. Biotechnol.">
        <title>Reference genome sequence of the model plant Setaria.</title>
        <authorList>
            <person name="Bennetzen J.L."/>
            <person name="Schmutz J."/>
            <person name="Wang H."/>
            <person name="Percifield R."/>
            <person name="Hawkins J."/>
            <person name="Pontaroli A.C."/>
            <person name="Estep M."/>
            <person name="Feng L."/>
            <person name="Vaughn J.N."/>
            <person name="Grimwood J."/>
            <person name="Jenkins J."/>
            <person name="Barry K."/>
            <person name="Lindquist E."/>
            <person name="Hellsten U."/>
            <person name="Deshpande S."/>
            <person name="Wang X."/>
            <person name="Wu X."/>
            <person name="Mitros T."/>
            <person name="Triplett J."/>
            <person name="Yang X."/>
            <person name="Ye C.Y."/>
            <person name="Mauro-Herrera M."/>
            <person name="Wang L."/>
            <person name="Li P."/>
            <person name="Sharma M."/>
            <person name="Sharma R."/>
            <person name="Ronald P.C."/>
            <person name="Panaud O."/>
            <person name="Kellogg E.A."/>
            <person name="Brutnell T.P."/>
            <person name="Doust A.N."/>
            <person name="Tuskan G.A."/>
            <person name="Rokhsar D."/>
            <person name="Devos K.M."/>
        </authorList>
    </citation>
    <scope>NUCLEOTIDE SEQUENCE [LARGE SCALE GENOMIC DNA]</scope>
    <source>
        <strain evidence="31">cv. Yugu1</strain>
        <strain evidence="29">Yugu1</strain>
    </source>
</reference>
<evidence type="ECO:0000313" key="30">
    <source>
        <dbReference type="EnsemblPlants" id="KQL28132"/>
    </source>
</evidence>
<keyword evidence="15 25" id="KW-0067">ATP-binding</keyword>
<dbReference type="PROSITE" id="PS00107">
    <property type="entry name" value="PROTEIN_KINASE_ATP"/>
    <property type="match status" value="1"/>
</dbReference>
<evidence type="ECO:0000256" key="11">
    <source>
        <dbReference type="ARBA" id="ARBA00022729"/>
    </source>
</evidence>
<dbReference type="PROSITE" id="PS51450">
    <property type="entry name" value="LRR"/>
    <property type="match status" value="1"/>
</dbReference>
<keyword evidence="8" id="KW-0433">Leucine-rich repeat</keyword>
<dbReference type="Pfam" id="PF07714">
    <property type="entry name" value="PK_Tyr_Ser-Thr"/>
    <property type="match status" value="1"/>
</dbReference>
<evidence type="ECO:0000256" key="23">
    <source>
        <dbReference type="ARBA" id="ARBA00056628"/>
    </source>
</evidence>
<dbReference type="GO" id="GO:0005886">
    <property type="term" value="C:plasma membrane"/>
    <property type="evidence" value="ECO:0007669"/>
    <property type="project" value="UniProtKB-SubCell"/>
</dbReference>
<evidence type="ECO:0000256" key="22">
    <source>
        <dbReference type="ARBA" id="ARBA00054320"/>
    </source>
</evidence>
<feature type="domain" description="Protein kinase" evidence="28">
    <location>
        <begin position="834"/>
        <end position="1139"/>
    </location>
</feature>
<gene>
    <name evidence="29" type="ORF">SETIT_1G036800v2</name>
</gene>
<evidence type="ECO:0000259" key="28">
    <source>
        <dbReference type="PROSITE" id="PS50011"/>
    </source>
</evidence>
<evidence type="ECO:0000256" key="20">
    <source>
        <dbReference type="ARBA" id="ARBA00047899"/>
    </source>
</evidence>
<keyword evidence="31" id="KW-1185">Reference proteome</keyword>
<dbReference type="InterPro" id="IPR011009">
    <property type="entry name" value="Kinase-like_dom_sf"/>
</dbReference>
<dbReference type="EC" id="2.7.11.1" evidence="4"/>
<comment type="similarity">
    <text evidence="3">Belongs to the protein kinase superfamily. Ser/Thr protein kinase family.</text>
</comment>
<feature type="transmembrane region" description="Helical" evidence="26">
    <location>
        <begin position="778"/>
        <end position="801"/>
    </location>
</feature>
<keyword evidence="14" id="KW-0418">Kinase</keyword>
<dbReference type="Pfam" id="PF08263">
    <property type="entry name" value="LRRNT_2"/>
    <property type="match status" value="1"/>
</dbReference>
<dbReference type="GO" id="GO:0005524">
    <property type="term" value="F:ATP binding"/>
    <property type="evidence" value="ECO:0007669"/>
    <property type="project" value="UniProtKB-UniRule"/>
</dbReference>
<dbReference type="EMBL" id="CM003528">
    <property type="protein sequence ID" value="RCV04879.1"/>
    <property type="molecule type" value="Genomic_DNA"/>
</dbReference>
<keyword evidence="12" id="KW-0677">Repeat</keyword>
<dbReference type="GO" id="GO:0005789">
    <property type="term" value="C:endoplasmic reticulum membrane"/>
    <property type="evidence" value="ECO:0007669"/>
    <property type="project" value="UniProtKB-SubCell"/>
</dbReference>
<dbReference type="Gene3D" id="3.80.10.10">
    <property type="entry name" value="Ribonuclease Inhibitor"/>
    <property type="match status" value="4"/>
</dbReference>
<dbReference type="PROSITE" id="PS50011">
    <property type="entry name" value="PROTEIN_KINASE_DOM"/>
    <property type="match status" value="1"/>
</dbReference>
<evidence type="ECO:0000313" key="29">
    <source>
        <dbReference type="EMBL" id="RCV04879.1"/>
    </source>
</evidence>
<dbReference type="OMA" id="TRISCIV"/>
<dbReference type="EnsemblPlants" id="KQL28132">
    <property type="protein sequence ID" value="KQL28132"/>
    <property type="gene ID" value="SETIT_019474mg"/>
</dbReference>
<name>K3YYW8_SETIT</name>
<keyword evidence="13 25" id="KW-0547">Nucleotide-binding</keyword>
<comment type="subcellular location">
    <subcellularLocation>
        <location evidence="1">Cell membrane</location>
        <topology evidence="1">Single-pass membrane protein</topology>
    </subcellularLocation>
    <subcellularLocation>
        <location evidence="2">Endoplasmic reticulum membrane</location>
        <topology evidence="2">Single-pass membrane protein</topology>
    </subcellularLocation>
</comment>
<comment type="function">
    <text evidence="22">Receptor kinase that detects X.oryzae pv. oryzae protein Ax21 to promote innate immunity. Following X.oryzae pv. oryzae protein Ax21 detection, undergoes cleavage, releasing the processed protein kinase Xa21 chain.</text>
</comment>
<dbReference type="GO" id="GO:0004674">
    <property type="term" value="F:protein serine/threonine kinase activity"/>
    <property type="evidence" value="ECO:0007669"/>
    <property type="project" value="UniProtKB-KW"/>
</dbReference>
<dbReference type="InterPro" id="IPR001611">
    <property type="entry name" value="Leu-rich_rpt"/>
</dbReference>
<evidence type="ECO:0000256" key="16">
    <source>
        <dbReference type="ARBA" id="ARBA00022989"/>
    </source>
</evidence>
<dbReference type="PANTHER" id="PTHR48053">
    <property type="entry name" value="LEUCINE RICH REPEAT FAMILY PROTEIN, EXPRESSED"/>
    <property type="match status" value="1"/>
</dbReference>
<dbReference type="Gene3D" id="1.10.510.10">
    <property type="entry name" value="Transferase(Phosphotransferase) domain 1"/>
    <property type="match status" value="1"/>
</dbReference>
<comment type="catalytic activity">
    <reaction evidence="20">
        <text>L-threonyl-[protein] + ATP = O-phospho-L-threonyl-[protein] + ADP + H(+)</text>
        <dbReference type="Rhea" id="RHEA:46608"/>
        <dbReference type="Rhea" id="RHEA-COMP:11060"/>
        <dbReference type="Rhea" id="RHEA-COMP:11605"/>
        <dbReference type="ChEBI" id="CHEBI:15378"/>
        <dbReference type="ChEBI" id="CHEBI:30013"/>
        <dbReference type="ChEBI" id="CHEBI:30616"/>
        <dbReference type="ChEBI" id="CHEBI:61977"/>
        <dbReference type="ChEBI" id="CHEBI:456216"/>
        <dbReference type="EC" id="2.7.11.1"/>
    </reaction>
</comment>
<protein>
    <recommendedName>
        <fullName evidence="24">Receptor kinase-like protein Xa21</fullName>
        <ecNumber evidence="4">2.7.11.1</ecNumber>
    </recommendedName>
</protein>
<dbReference type="OrthoDB" id="676979at2759"/>
<comment type="function">
    <text evidence="23">The processed protein kinase Xa21 chain released by protein cleavage after X.oryzae pv. oryzae protein Ax21 detection translocates into the nucleus where it can bind and regulate WRKY62, a transcription factor. Confers resistance to the bacterial pathogen X.oryzae pv. oryzae (Xoo).</text>
</comment>
<keyword evidence="9" id="KW-0808">Transferase</keyword>
<keyword evidence="11 27" id="KW-0732">Signal</keyword>
<dbReference type="PROSITE" id="PS00108">
    <property type="entry name" value="PROTEIN_KINASE_ST"/>
    <property type="match status" value="1"/>
</dbReference>
<evidence type="ECO:0000256" key="21">
    <source>
        <dbReference type="ARBA" id="ARBA00048679"/>
    </source>
</evidence>
<evidence type="ECO:0000256" key="25">
    <source>
        <dbReference type="PROSITE-ProRule" id="PRU10141"/>
    </source>
</evidence>
<evidence type="ECO:0000256" key="19">
    <source>
        <dbReference type="ARBA" id="ARBA00023180"/>
    </source>
</evidence>
<dbReference type="Proteomes" id="UP000004995">
    <property type="component" value="Unassembled WGS sequence"/>
</dbReference>
<keyword evidence="16 26" id="KW-1133">Transmembrane helix</keyword>
<evidence type="ECO:0000256" key="13">
    <source>
        <dbReference type="ARBA" id="ARBA00022741"/>
    </source>
</evidence>
<proteinExistence type="inferred from homology"/>
<dbReference type="Pfam" id="PF00560">
    <property type="entry name" value="LRR_1"/>
    <property type="match status" value="9"/>
</dbReference>
<dbReference type="FunFam" id="1.10.510.10:FF:000358">
    <property type="entry name" value="Putative leucine-rich repeat receptor-like serine/threonine-protein kinase"/>
    <property type="match status" value="1"/>
</dbReference>
<dbReference type="SUPFAM" id="SSF56112">
    <property type="entry name" value="Protein kinase-like (PK-like)"/>
    <property type="match status" value="1"/>
</dbReference>
<evidence type="ECO:0000256" key="2">
    <source>
        <dbReference type="ARBA" id="ARBA00004389"/>
    </source>
</evidence>
<dbReference type="FunFam" id="3.80.10.10:FF:000095">
    <property type="entry name" value="LRR receptor-like serine/threonine-protein kinase GSO1"/>
    <property type="match status" value="1"/>
</dbReference>
<evidence type="ECO:0000256" key="10">
    <source>
        <dbReference type="ARBA" id="ARBA00022692"/>
    </source>
</evidence>
<dbReference type="eggNOG" id="ENOG502QPYS">
    <property type="taxonomic scope" value="Eukaryota"/>
</dbReference>
<evidence type="ECO:0000256" key="17">
    <source>
        <dbReference type="ARBA" id="ARBA00023136"/>
    </source>
</evidence>
<keyword evidence="18" id="KW-0675">Receptor</keyword>
<dbReference type="InterPro" id="IPR003591">
    <property type="entry name" value="Leu-rich_rpt_typical-subtyp"/>
</dbReference>
<evidence type="ECO:0000256" key="8">
    <source>
        <dbReference type="ARBA" id="ARBA00022614"/>
    </source>
</evidence>
<feature type="signal peptide" evidence="27">
    <location>
        <begin position="1"/>
        <end position="23"/>
    </location>
</feature>
<feature type="binding site" evidence="25">
    <location>
        <position position="865"/>
    </location>
    <ligand>
        <name>ATP</name>
        <dbReference type="ChEBI" id="CHEBI:30616"/>
    </ligand>
</feature>
<dbReference type="InterPro" id="IPR001245">
    <property type="entry name" value="Ser-Thr/Tyr_kinase_cat_dom"/>
</dbReference>
<dbReference type="FunFam" id="3.80.10.10:FF:000129">
    <property type="entry name" value="Leucine-rich repeat receptor-like kinase"/>
    <property type="match status" value="1"/>
</dbReference>
<keyword evidence="19" id="KW-0325">Glycoprotein</keyword>
<dbReference type="SMART" id="SM00369">
    <property type="entry name" value="LRR_TYP"/>
    <property type="match status" value="10"/>
</dbReference>
<dbReference type="SMART" id="SM00220">
    <property type="entry name" value="S_TKc"/>
    <property type="match status" value="1"/>
</dbReference>
<dbReference type="InterPro" id="IPR008271">
    <property type="entry name" value="Ser/Thr_kinase_AS"/>
</dbReference>
<keyword evidence="5" id="KW-1003">Cell membrane</keyword>